<keyword evidence="2" id="KW-1185">Reference proteome</keyword>
<dbReference type="Proteomes" id="UP000434172">
    <property type="component" value="Unassembled WGS sequence"/>
</dbReference>
<protein>
    <submittedName>
        <fullName evidence="1">Uncharacterized protein</fullName>
    </submittedName>
</protein>
<dbReference type="EMBL" id="WOWK01000003">
    <property type="protein sequence ID" value="KAF0331459.1"/>
    <property type="molecule type" value="Genomic_DNA"/>
</dbReference>
<accession>A0A8H3WR14</accession>
<evidence type="ECO:0000313" key="2">
    <source>
        <dbReference type="Proteomes" id="UP000434172"/>
    </source>
</evidence>
<organism evidence="1 2">
    <name type="scientific">Colletotrichum asianum</name>
    <dbReference type="NCBI Taxonomy" id="702518"/>
    <lineage>
        <taxon>Eukaryota</taxon>
        <taxon>Fungi</taxon>
        <taxon>Dikarya</taxon>
        <taxon>Ascomycota</taxon>
        <taxon>Pezizomycotina</taxon>
        <taxon>Sordariomycetes</taxon>
        <taxon>Hypocreomycetidae</taxon>
        <taxon>Glomerellales</taxon>
        <taxon>Glomerellaceae</taxon>
        <taxon>Colletotrichum</taxon>
        <taxon>Colletotrichum gloeosporioides species complex</taxon>
    </lineage>
</organism>
<proteinExistence type="predicted"/>
<reference evidence="1 2" key="1">
    <citation type="submission" date="2019-12" db="EMBL/GenBank/DDBJ databases">
        <title>A genome sequence resource for the geographically widespread anthracnose pathogen Colletotrichum asianum.</title>
        <authorList>
            <person name="Meng Y."/>
        </authorList>
    </citation>
    <scope>NUCLEOTIDE SEQUENCE [LARGE SCALE GENOMIC DNA]</scope>
    <source>
        <strain evidence="1 2">ICMP 18580</strain>
    </source>
</reference>
<dbReference type="AlphaFoldDB" id="A0A8H3WR14"/>
<name>A0A8H3WR14_9PEZI</name>
<comment type="caution">
    <text evidence="1">The sequence shown here is derived from an EMBL/GenBank/DDBJ whole genome shotgun (WGS) entry which is preliminary data.</text>
</comment>
<evidence type="ECO:0000313" key="1">
    <source>
        <dbReference type="EMBL" id="KAF0331459.1"/>
    </source>
</evidence>
<gene>
    <name evidence="1" type="ORF">GQ607_001205</name>
</gene>
<sequence length="107" mass="11895">MGREGAGVPCWRAAAYATWVKAKAVRQWRAGPKFPSRWFIWFLAQVQLADQCDENAGDSALLGSRRGQLLRYTLDGKTNNRRQTTASQNGAASLGLLRLASEHWMTA</sequence>